<organism evidence="2 3">
    <name type="scientific">Crinalium epipsammum PCC 9333</name>
    <dbReference type="NCBI Taxonomy" id="1173022"/>
    <lineage>
        <taxon>Bacteria</taxon>
        <taxon>Bacillati</taxon>
        <taxon>Cyanobacteriota</taxon>
        <taxon>Cyanophyceae</taxon>
        <taxon>Gomontiellales</taxon>
        <taxon>Gomontiellaceae</taxon>
        <taxon>Crinalium</taxon>
    </lineage>
</organism>
<dbReference type="Proteomes" id="UP000010472">
    <property type="component" value="Plasmid pCRI9333.05"/>
</dbReference>
<feature type="region of interest" description="Disordered" evidence="1">
    <location>
        <begin position="55"/>
        <end position="107"/>
    </location>
</feature>
<dbReference type="RefSeq" id="WP_015180065.1">
    <property type="nucleotide sequence ID" value="NC_019736.1"/>
</dbReference>
<feature type="compositionally biased region" description="Low complexity" evidence="1">
    <location>
        <begin position="82"/>
        <end position="98"/>
    </location>
</feature>
<geneLocation type="plasmid" evidence="2 3">
    <name>pCRI9333.05</name>
</geneLocation>
<gene>
    <name evidence="2" type="ORF">Cri9333_4928</name>
</gene>
<dbReference type="EMBL" id="CP003625">
    <property type="protein sequence ID" value="AFZ15685.1"/>
    <property type="molecule type" value="Genomic_DNA"/>
</dbReference>
<protein>
    <submittedName>
        <fullName evidence="2">Uncharacterized protein</fullName>
    </submittedName>
</protein>
<keyword evidence="2" id="KW-0614">Plasmid</keyword>
<evidence type="ECO:0000313" key="3">
    <source>
        <dbReference type="Proteomes" id="UP000010472"/>
    </source>
</evidence>
<keyword evidence="3" id="KW-1185">Reference proteome</keyword>
<evidence type="ECO:0000313" key="2">
    <source>
        <dbReference type="EMBL" id="AFZ15685.1"/>
    </source>
</evidence>
<reference evidence="2 3" key="1">
    <citation type="submission" date="2012-06" db="EMBL/GenBank/DDBJ databases">
        <title>Finished plasmid 5 of genome of Crinalium epipsammum PCC 9333.</title>
        <authorList>
            <consortium name="US DOE Joint Genome Institute"/>
            <person name="Gugger M."/>
            <person name="Coursin T."/>
            <person name="Rippka R."/>
            <person name="Tandeau De Marsac N."/>
            <person name="Huntemann M."/>
            <person name="Wei C.-L."/>
            <person name="Han J."/>
            <person name="Detter J.C."/>
            <person name="Han C."/>
            <person name="Tapia R."/>
            <person name="Davenport K."/>
            <person name="Daligault H."/>
            <person name="Erkkila T."/>
            <person name="Gu W."/>
            <person name="Munk A.C.C."/>
            <person name="Teshima H."/>
            <person name="Xu Y."/>
            <person name="Chain P."/>
            <person name="Chen A."/>
            <person name="Krypides N."/>
            <person name="Mavromatis K."/>
            <person name="Markowitz V."/>
            <person name="Szeto E."/>
            <person name="Ivanova N."/>
            <person name="Mikhailova N."/>
            <person name="Ovchinnikova G."/>
            <person name="Pagani I."/>
            <person name="Pati A."/>
            <person name="Goodwin L."/>
            <person name="Peters L."/>
            <person name="Pitluck S."/>
            <person name="Woyke T."/>
            <person name="Kerfeld C."/>
        </authorList>
    </citation>
    <scope>NUCLEOTIDE SEQUENCE [LARGE SCALE GENOMIC DNA]</scope>
    <source>
        <strain evidence="2 3">PCC 9333</strain>
        <plasmid evidence="3">Plasmid pCRI9333.05</plasmid>
    </source>
</reference>
<accession>K9W885</accession>
<dbReference type="HOGENOM" id="CLU_2205684_0_0_3"/>
<dbReference type="KEGG" id="cep:Cri9333_4928"/>
<proteinExistence type="predicted"/>
<name>K9W885_9CYAN</name>
<evidence type="ECO:0000256" key="1">
    <source>
        <dbReference type="SAM" id="MobiDB-lite"/>
    </source>
</evidence>
<dbReference type="AlphaFoldDB" id="K9W885"/>
<sequence>MRKSLQTFIAPLMFAFALVFAMVFGFAQPSEAKTPIIRILLCRLLGVDTGECAPDDEPVLPVLSPTTDPTITDPRVPRNPGETPTTPSESEEPSPSSSKFLGLPQAK</sequence>